<reference evidence="4" key="1">
    <citation type="submission" date="2020-10" db="EMBL/GenBank/DDBJ databases">
        <title>Genome-based taxonomic classification of the species Anabaenopsis elenkinii.</title>
        <authorList>
            <person name="Delbaje E."/>
            <person name="Andreote A.P.D."/>
            <person name="Pellegrinetti T.A."/>
            <person name="Cruz R.B."/>
            <person name="Branco L.H.Z."/>
            <person name="Fiore M.F."/>
        </authorList>
    </citation>
    <scope>NUCLEOTIDE SEQUENCE [LARGE SCALE GENOMIC DNA]</scope>
    <source>
        <strain evidence="4">CCIBt3563</strain>
    </source>
</reference>
<dbReference type="KEGG" id="aee:IM676_09835"/>
<keyword evidence="2" id="KW-0732">Signal</keyword>
<proteinExistence type="predicted"/>
<evidence type="ECO:0000256" key="1">
    <source>
        <dbReference type="SAM" id="MobiDB-lite"/>
    </source>
</evidence>
<dbReference type="Proteomes" id="UP000593846">
    <property type="component" value="Chromosome"/>
</dbReference>
<feature type="compositionally biased region" description="Polar residues" evidence="1">
    <location>
        <begin position="99"/>
        <end position="108"/>
    </location>
</feature>
<dbReference type="AlphaFoldDB" id="A0A7S6U3S9"/>
<evidence type="ECO:0000313" key="4">
    <source>
        <dbReference type="Proteomes" id="UP000593846"/>
    </source>
</evidence>
<protein>
    <recommendedName>
        <fullName evidence="5">Outer membrane protein beta-barrel domain-containing protein</fullName>
    </recommendedName>
</protein>
<accession>A0A7S6U3S9</accession>
<feature type="region of interest" description="Disordered" evidence="1">
    <location>
        <begin position="80"/>
        <end position="112"/>
    </location>
</feature>
<dbReference type="Gene3D" id="2.40.160.170">
    <property type="match status" value="1"/>
</dbReference>
<name>A0A7S6U3S9_9CYAN</name>
<feature type="chain" id="PRO_5032831279" description="Outer membrane protein beta-barrel domain-containing protein" evidence="2">
    <location>
        <begin position="30"/>
        <end position="314"/>
    </location>
</feature>
<dbReference type="EMBL" id="CP063311">
    <property type="protein sequence ID" value="QOV24490.1"/>
    <property type="molecule type" value="Genomic_DNA"/>
</dbReference>
<organism evidence="3 4">
    <name type="scientific">Anabaenopsis elenkinii CCIBt3563</name>
    <dbReference type="NCBI Taxonomy" id="2779889"/>
    <lineage>
        <taxon>Bacteria</taxon>
        <taxon>Bacillati</taxon>
        <taxon>Cyanobacteriota</taxon>
        <taxon>Cyanophyceae</taxon>
        <taxon>Nostocales</taxon>
        <taxon>Nodulariaceae</taxon>
        <taxon>Anabaenopsis</taxon>
    </lineage>
</organism>
<feature type="signal peptide" evidence="2">
    <location>
        <begin position="1"/>
        <end position="29"/>
    </location>
</feature>
<dbReference type="RefSeq" id="WP_200990009.1">
    <property type="nucleotide sequence ID" value="NZ_CP063311.1"/>
</dbReference>
<evidence type="ECO:0000256" key="2">
    <source>
        <dbReference type="SAM" id="SignalP"/>
    </source>
</evidence>
<evidence type="ECO:0000313" key="3">
    <source>
        <dbReference type="EMBL" id="QOV24490.1"/>
    </source>
</evidence>
<gene>
    <name evidence="3" type="ORF">IM676_09835</name>
</gene>
<evidence type="ECO:0008006" key="5">
    <source>
        <dbReference type="Google" id="ProtNLM"/>
    </source>
</evidence>
<keyword evidence="4" id="KW-1185">Reference proteome</keyword>
<sequence>MSRLTVKSAAVLAFAAVGMGVCTSQGVLAQEVIATSQLPEINSVEGAFSHSATDLQPIAQTPIDLNQFCRDFPLNSRCSQITPPAVTPSPSAPTEVRPTEQTNQTPGGNRSGWAITPEIGTLGIGASVTRSITPNFNARVGINAFGVGADITATDVTYEADLSLSNISTLIDYHPAKNSGFRLTGGLIFQDNSLKGTGRPTNNTITVGGETYTVNVLESVDAELTFANSVAPYLGLGWGNAVQQGRGFGFSFNLGVMFSGSPKIGVTPTFGPDATPDIQNDINNSIEQERRDLESDLDWLKIYPVLSLGISYQF</sequence>